<dbReference type="RefSeq" id="WP_036781310.1">
    <property type="nucleotide sequence ID" value="NZ_AVBG01000003.1"/>
</dbReference>
<keyword evidence="3" id="KW-1185">Reference proteome</keyword>
<evidence type="ECO:0000313" key="3">
    <source>
        <dbReference type="Proteomes" id="UP000030153"/>
    </source>
</evidence>
<name>A0A0A2UWA6_9BACI</name>
<evidence type="ECO:0000256" key="1">
    <source>
        <dbReference type="SAM" id="Phobius"/>
    </source>
</evidence>
<gene>
    <name evidence="2" type="ORF">N780_01245</name>
</gene>
<dbReference type="EMBL" id="AVBG01000003">
    <property type="protein sequence ID" value="KGP92214.1"/>
    <property type="molecule type" value="Genomic_DNA"/>
</dbReference>
<protein>
    <submittedName>
        <fullName evidence="2">Uncharacterized protein</fullName>
    </submittedName>
</protein>
<keyword evidence="1" id="KW-0472">Membrane</keyword>
<dbReference type="OrthoDB" id="2427984at2"/>
<feature type="transmembrane region" description="Helical" evidence="1">
    <location>
        <begin position="34"/>
        <end position="53"/>
    </location>
</feature>
<dbReference type="STRING" id="1385513.N780_01245"/>
<keyword evidence="1" id="KW-1133">Transmembrane helix</keyword>
<organism evidence="2 3">
    <name type="scientific">Pontibacillus chungwhensis BH030062</name>
    <dbReference type="NCBI Taxonomy" id="1385513"/>
    <lineage>
        <taxon>Bacteria</taxon>
        <taxon>Bacillati</taxon>
        <taxon>Bacillota</taxon>
        <taxon>Bacilli</taxon>
        <taxon>Bacillales</taxon>
        <taxon>Bacillaceae</taxon>
        <taxon>Pontibacillus</taxon>
    </lineage>
</organism>
<feature type="transmembrane region" description="Helical" evidence="1">
    <location>
        <begin position="59"/>
        <end position="77"/>
    </location>
</feature>
<accession>A0A0A2UWA6</accession>
<sequence>MITTLLWVALIISIVITIFRAIRRKRKYGKVGGFKSYLTSISLYAVAVVNLIAAHMESLGIVSWVLTLIFILLGAYFSKFIPVEEKSPFVKDS</sequence>
<dbReference type="Proteomes" id="UP000030153">
    <property type="component" value="Unassembled WGS sequence"/>
</dbReference>
<evidence type="ECO:0000313" key="2">
    <source>
        <dbReference type="EMBL" id="KGP92214.1"/>
    </source>
</evidence>
<reference evidence="2 3" key="1">
    <citation type="submission" date="2013-08" db="EMBL/GenBank/DDBJ databases">
        <title>Genome of Pontibacillus chungwhensis.</title>
        <authorList>
            <person name="Wang Q."/>
            <person name="Wang G."/>
        </authorList>
    </citation>
    <scope>NUCLEOTIDE SEQUENCE [LARGE SCALE GENOMIC DNA]</scope>
    <source>
        <strain evidence="2 3">BH030062</strain>
    </source>
</reference>
<comment type="caution">
    <text evidence="2">The sequence shown here is derived from an EMBL/GenBank/DDBJ whole genome shotgun (WGS) entry which is preliminary data.</text>
</comment>
<proteinExistence type="predicted"/>
<dbReference type="AlphaFoldDB" id="A0A0A2UWA6"/>
<keyword evidence="1" id="KW-0812">Transmembrane</keyword>
<feature type="transmembrane region" description="Helical" evidence="1">
    <location>
        <begin position="6"/>
        <end position="22"/>
    </location>
</feature>